<keyword evidence="1" id="KW-1133">Transmembrane helix</keyword>
<protein>
    <submittedName>
        <fullName evidence="3">Transmembrane protein</fullName>
    </submittedName>
</protein>
<dbReference type="AlphaFoldDB" id="A0A1I8AU77"/>
<evidence type="ECO:0000256" key="1">
    <source>
        <dbReference type="SAM" id="Phobius"/>
    </source>
</evidence>
<feature type="transmembrane region" description="Helical" evidence="1">
    <location>
        <begin position="29"/>
        <end position="52"/>
    </location>
</feature>
<keyword evidence="1" id="KW-0472">Membrane</keyword>
<dbReference type="Proteomes" id="UP000095287">
    <property type="component" value="Unplaced"/>
</dbReference>
<sequence length="82" mass="9275">MKESPFELSDNAERFAITASVKWVYRDPITLFAGALIVSVPAYSCLVCRLIARKDRHVTHCQTSTGSGIPRRQYRYPDPCVN</sequence>
<name>A0A1I8AU77_9BILA</name>
<accession>A0A1I8AU77</accession>
<evidence type="ECO:0000313" key="2">
    <source>
        <dbReference type="Proteomes" id="UP000095287"/>
    </source>
</evidence>
<evidence type="ECO:0000313" key="3">
    <source>
        <dbReference type="WBParaSite" id="L893_g9117.t1"/>
    </source>
</evidence>
<keyword evidence="1" id="KW-0812">Transmembrane</keyword>
<proteinExistence type="predicted"/>
<dbReference type="WBParaSite" id="L893_g9117.t1">
    <property type="protein sequence ID" value="L893_g9117.t1"/>
    <property type="gene ID" value="L893_g9117"/>
</dbReference>
<reference evidence="3" key="1">
    <citation type="submission" date="2016-11" db="UniProtKB">
        <authorList>
            <consortium name="WormBaseParasite"/>
        </authorList>
    </citation>
    <scope>IDENTIFICATION</scope>
</reference>
<organism evidence="2 3">
    <name type="scientific">Steinernema glaseri</name>
    <dbReference type="NCBI Taxonomy" id="37863"/>
    <lineage>
        <taxon>Eukaryota</taxon>
        <taxon>Metazoa</taxon>
        <taxon>Ecdysozoa</taxon>
        <taxon>Nematoda</taxon>
        <taxon>Chromadorea</taxon>
        <taxon>Rhabditida</taxon>
        <taxon>Tylenchina</taxon>
        <taxon>Panagrolaimomorpha</taxon>
        <taxon>Strongyloidoidea</taxon>
        <taxon>Steinernematidae</taxon>
        <taxon>Steinernema</taxon>
    </lineage>
</organism>
<keyword evidence="2" id="KW-1185">Reference proteome</keyword>